<protein>
    <submittedName>
        <fullName evidence="1">Uncharacterized protein</fullName>
    </submittedName>
</protein>
<gene>
    <name evidence="1" type="ORF">PCOR1329_LOCUS69162</name>
</gene>
<evidence type="ECO:0000313" key="1">
    <source>
        <dbReference type="EMBL" id="CAK0888352.1"/>
    </source>
</evidence>
<dbReference type="EMBL" id="CAUYUJ010019060">
    <property type="protein sequence ID" value="CAK0888352.1"/>
    <property type="molecule type" value="Genomic_DNA"/>
</dbReference>
<organism evidence="1 2">
    <name type="scientific">Prorocentrum cordatum</name>
    <dbReference type="NCBI Taxonomy" id="2364126"/>
    <lineage>
        <taxon>Eukaryota</taxon>
        <taxon>Sar</taxon>
        <taxon>Alveolata</taxon>
        <taxon>Dinophyceae</taxon>
        <taxon>Prorocentrales</taxon>
        <taxon>Prorocentraceae</taxon>
        <taxon>Prorocentrum</taxon>
    </lineage>
</organism>
<reference evidence="1" key="1">
    <citation type="submission" date="2023-10" db="EMBL/GenBank/DDBJ databases">
        <authorList>
            <person name="Chen Y."/>
            <person name="Shah S."/>
            <person name="Dougan E. K."/>
            <person name="Thang M."/>
            <person name="Chan C."/>
        </authorList>
    </citation>
    <scope>NUCLEOTIDE SEQUENCE [LARGE SCALE GENOMIC DNA]</scope>
</reference>
<name>A0ABN9WP09_9DINO</name>
<comment type="caution">
    <text evidence="1">The sequence shown here is derived from an EMBL/GenBank/DDBJ whole genome shotgun (WGS) entry which is preliminary data.</text>
</comment>
<sequence>MYKNQYPAALRPRSVVDLGFHVLPLYACFARAFCSFSLGQQLCEGLDIQTAFDSMARGAMTSACQSRGMHPALAEASLREVYGMMCILTLPGADPSDISDLGRGSKPSGIDAPGEFNIVLGAAMDKLLARCEL</sequence>
<proteinExistence type="predicted"/>
<accession>A0ABN9WP09</accession>
<keyword evidence="2" id="KW-1185">Reference proteome</keyword>
<dbReference type="Proteomes" id="UP001189429">
    <property type="component" value="Unassembled WGS sequence"/>
</dbReference>
<evidence type="ECO:0000313" key="2">
    <source>
        <dbReference type="Proteomes" id="UP001189429"/>
    </source>
</evidence>